<dbReference type="GO" id="GO:0016746">
    <property type="term" value="F:acyltransferase activity"/>
    <property type="evidence" value="ECO:0007669"/>
    <property type="project" value="UniProtKB-KW"/>
</dbReference>
<dbReference type="InterPro" id="IPR000101">
    <property type="entry name" value="GGT_peptidase"/>
</dbReference>
<keyword evidence="3" id="KW-0378">Hydrolase</keyword>
<keyword evidence="1" id="KW-0645">Protease</keyword>
<dbReference type="PRINTS" id="PR01210">
    <property type="entry name" value="GGTRANSPTASE"/>
</dbReference>
<proteinExistence type="predicted"/>
<dbReference type="PANTHER" id="PTHR11686:SF9">
    <property type="entry name" value="RE13973P"/>
    <property type="match status" value="1"/>
</dbReference>
<dbReference type="Gene3D" id="3.60.20.40">
    <property type="match status" value="1"/>
</dbReference>
<dbReference type="PANTHER" id="PTHR11686">
    <property type="entry name" value="GAMMA GLUTAMYL TRANSPEPTIDASE"/>
    <property type="match status" value="1"/>
</dbReference>
<evidence type="ECO:0000256" key="1">
    <source>
        <dbReference type="ARBA" id="ARBA00022670"/>
    </source>
</evidence>
<dbReference type="InterPro" id="IPR043137">
    <property type="entry name" value="GGT_ssub_C"/>
</dbReference>
<keyword evidence="4" id="KW-0325">Glycoprotein</keyword>
<evidence type="ECO:0008006" key="10">
    <source>
        <dbReference type="Google" id="ProtNLM"/>
    </source>
</evidence>
<dbReference type="Proteomes" id="UP001209878">
    <property type="component" value="Unassembled WGS sequence"/>
</dbReference>
<comment type="caution">
    <text evidence="8">The sequence shown here is derived from an EMBL/GenBank/DDBJ whole genome shotgun (WGS) entry which is preliminary data.</text>
</comment>
<evidence type="ECO:0000256" key="4">
    <source>
        <dbReference type="ARBA" id="ARBA00023180"/>
    </source>
</evidence>
<evidence type="ECO:0000256" key="6">
    <source>
        <dbReference type="PIRSR" id="PIRSR600101-1"/>
    </source>
</evidence>
<protein>
    <recommendedName>
        <fullName evidence="10">Gamma-glutamyltranspeptidase</fullName>
    </recommendedName>
</protein>
<evidence type="ECO:0000313" key="9">
    <source>
        <dbReference type="Proteomes" id="UP001209878"/>
    </source>
</evidence>
<dbReference type="GO" id="GO:0005886">
    <property type="term" value="C:plasma membrane"/>
    <property type="evidence" value="ECO:0007669"/>
    <property type="project" value="TreeGrafter"/>
</dbReference>
<dbReference type="FunFam" id="1.10.246.130:FF:000005">
    <property type="entry name" value="Gamma-glutamyltranspeptidase 1, putative"/>
    <property type="match status" value="1"/>
</dbReference>
<dbReference type="SUPFAM" id="SSF56235">
    <property type="entry name" value="N-terminal nucleophile aminohydrolases (Ntn hydrolases)"/>
    <property type="match status" value="1"/>
</dbReference>
<evidence type="ECO:0000256" key="5">
    <source>
        <dbReference type="ARBA" id="ARBA00023315"/>
    </source>
</evidence>
<organism evidence="8 9">
    <name type="scientific">Ridgeia piscesae</name>
    <name type="common">Tubeworm</name>
    <dbReference type="NCBI Taxonomy" id="27915"/>
    <lineage>
        <taxon>Eukaryota</taxon>
        <taxon>Metazoa</taxon>
        <taxon>Spiralia</taxon>
        <taxon>Lophotrochozoa</taxon>
        <taxon>Annelida</taxon>
        <taxon>Polychaeta</taxon>
        <taxon>Sedentaria</taxon>
        <taxon>Canalipalpata</taxon>
        <taxon>Sabellida</taxon>
        <taxon>Siboglinidae</taxon>
        <taxon>Ridgeia</taxon>
    </lineage>
</organism>
<dbReference type="Gene3D" id="1.10.246.130">
    <property type="match status" value="1"/>
</dbReference>
<feature type="binding site" evidence="7">
    <location>
        <position position="35"/>
    </location>
    <ligand>
        <name>L-glutamate</name>
        <dbReference type="ChEBI" id="CHEBI:29985"/>
    </ligand>
</feature>
<evidence type="ECO:0000256" key="2">
    <source>
        <dbReference type="ARBA" id="ARBA00022679"/>
    </source>
</evidence>
<keyword evidence="9" id="KW-1185">Reference proteome</keyword>
<dbReference type="AlphaFoldDB" id="A0AAD9PCR1"/>
<sequence>MANSQHTGVGGGVVFIIYDKRRNGTKKELVTLIGRETAALSARADMFDSNPAAQLTGPLSISVPGEINGYYAAWEEFGRLPWATLFEPVIKMCEEGWTVTSSMGISIKKAEKTIRNDKYLKEAYVKGDDTLYKEGDKMTNPKMARTFKAIAEGGPKAFYFGDLAKDIVADIQDAGGNLTMEDFAANKAVWEDALTVVLNNGNYSVHAAPPPSSGVVVQFILKVMDGYNLQAGSFNTTEQKTLLLHRLIETWKFAFARRPQLSDVQFTTDTEVHWLNKLQNTTYAEYIRRKVKDDGVSPLQFYLPDQDDNTTRQDTGGTSHLSVLALDGAAVSVTSTVGSLFGCKIIGNRTGIVFNNMMDLFTLPAKGNISANHIAPGKRGRSSVSPIMVRDRDGRVALLAGGAGSKRIITATSFVAVQNLWMGVDIADALNHARVHYQLRPDVVYYDKQMPKDILDGLKRKGHTKFTLTHVKYPYLAVVEAIDAKTCLKCRPTDSFTSCIHAASDYRKSGVPDGY</sequence>
<reference evidence="8" key="1">
    <citation type="journal article" date="2023" name="Mol. Biol. Evol.">
        <title>Third-Generation Sequencing Reveals the Adaptive Role of the Epigenome in Three Deep-Sea Polychaetes.</title>
        <authorList>
            <person name="Perez M."/>
            <person name="Aroh O."/>
            <person name="Sun Y."/>
            <person name="Lan Y."/>
            <person name="Juniper S.K."/>
            <person name="Young C.R."/>
            <person name="Angers B."/>
            <person name="Qian P.Y."/>
        </authorList>
    </citation>
    <scope>NUCLEOTIDE SEQUENCE</scope>
    <source>
        <strain evidence="8">R07B-5</strain>
    </source>
</reference>
<dbReference type="InterPro" id="IPR029055">
    <property type="entry name" value="Ntn_hydrolases_N"/>
</dbReference>
<name>A0AAD9PCR1_RIDPI</name>
<gene>
    <name evidence="8" type="ORF">NP493_36g05026</name>
</gene>
<dbReference type="GO" id="GO:0006508">
    <property type="term" value="P:proteolysis"/>
    <property type="evidence" value="ECO:0007669"/>
    <property type="project" value="UniProtKB-KW"/>
</dbReference>
<evidence type="ECO:0000313" key="8">
    <source>
        <dbReference type="EMBL" id="KAK2192240.1"/>
    </source>
</evidence>
<feature type="binding site" evidence="7">
    <location>
        <begin position="382"/>
        <end position="383"/>
    </location>
    <ligand>
        <name>L-glutamate</name>
        <dbReference type="ChEBI" id="CHEBI:29985"/>
    </ligand>
</feature>
<dbReference type="Pfam" id="PF01019">
    <property type="entry name" value="G_glu_transpept"/>
    <property type="match status" value="1"/>
</dbReference>
<feature type="binding site" evidence="7">
    <location>
        <position position="405"/>
    </location>
    <ligand>
        <name>L-glutamate</name>
        <dbReference type="ChEBI" id="CHEBI:29985"/>
    </ligand>
</feature>
<keyword evidence="2" id="KW-0808">Transferase</keyword>
<dbReference type="GO" id="GO:0006751">
    <property type="term" value="P:glutathione catabolic process"/>
    <property type="evidence" value="ECO:0007669"/>
    <property type="project" value="InterPro"/>
</dbReference>
<accession>A0AAD9PCR1</accession>
<dbReference type="EMBL" id="JAODUO010000036">
    <property type="protein sequence ID" value="KAK2192240.1"/>
    <property type="molecule type" value="Genomic_DNA"/>
</dbReference>
<evidence type="ECO:0000256" key="3">
    <source>
        <dbReference type="ARBA" id="ARBA00022801"/>
    </source>
</evidence>
<dbReference type="GO" id="GO:0036374">
    <property type="term" value="F:glutathione hydrolase activity"/>
    <property type="evidence" value="ECO:0007669"/>
    <property type="project" value="InterPro"/>
</dbReference>
<dbReference type="InterPro" id="IPR043138">
    <property type="entry name" value="GGT_lsub"/>
</dbReference>
<keyword evidence="5" id="KW-0012">Acyltransferase</keyword>
<feature type="active site" description="Nucleophile" evidence="6">
    <location>
        <position position="318"/>
    </location>
</feature>
<evidence type="ECO:0000256" key="7">
    <source>
        <dbReference type="PIRSR" id="PIRSR600101-2"/>
    </source>
</evidence>